<proteinExistence type="inferred from homology"/>
<feature type="region of interest" description="Disordered" evidence="12">
    <location>
        <begin position="191"/>
        <end position="288"/>
    </location>
</feature>
<evidence type="ECO:0000256" key="2">
    <source>
        <dbReference type="ARBA" id="ARBA00004123"/>
    </source>
</evidence>
<dbReference type="GO" id="GO:0005634">
    <property type="term" value="C:nucleus"/>
    <property type="evidence" value="ECO:0007669"/>
    <property type="project" value="UniProtKB-SubCell"/>
</dbReference>
<dbReference type="PROSITE" id="PS50157">
    <property type="entry name" value="ZINC_FINGER_C2H2_2"/>
    <property type="match status" value="1"/>
</dbReference>
<dbReference type="GO" id="GO:0030155">
    <property type="term" value="P:regulation of cell adhesion"/>
    <property type="evidence" value="ECO:0007669"/>
    <property type="project" value="TreeGrafter"/>
</dbReference>
<organism evidence="14 15">
    <name type="scientific">Spirodela intermedia</name>
    <name type="common">Intermediate duckweed</name>
    <dbReference type="NCBI Taxonomy" id="51605"/>
    <lineage>
        <taxon>Eukaryota</taxon>
        <taxon>Viridiplantae</taxon>
        <taxon>Streptophyta</taxon>
        <taxon>Embryophyta</taxon>
        <taxon>Tracheophyta</taxon>
        <taxon>Spermatophyta</taxon>
        <taxon>Magnoliopsida</taxon>
        <taxon>Liliopsida</taxon>
        <taxon>Araceae</taxon>
        <taxon>Lemnoideae</taxon>
        <taxon>Spirodela</taxon>
    </lineage>
</organism>
<evidence type="ECO:0000259" key="13">
    <source>
        <dbReference type="PROSITE" id="PS50157"/>
    </source>
</evidence>
<keyword evidence="9" id="KW-0539">Nucleus</keyword>
<dbReference type="EMBL" id="LR746270">
    <property type="protein sequence ID" value="CAA7399094.1"/>
    <property type="molecule type" value="Genomic_DNA"/>
</dbReference>
<feature type="compositionally biased region" description="Polar residues" evidence="12">
    <location>
        <begin position="238"/>
        <end position="247"/>
    </location>
</feature>
<dbReference type="PROSITE" id="PS00028">
    <property type="entry name" value="ZINC_FINGER_C2H2_1"/>
    <property type="match status" value="1"/>
</dbReference>
<feature type="region of interest" description="Disordered" evidence="12">
    <location>
        <begin position="1"/>
        <end position="22"/>
    </location>
</feature>
<gene>
    <name evidence="14" type="ORF">SI8410_07009764</name>
</gene>
<evidence type="ECO:0000256" key="11">
    <source>
        <dbReference type="PROSITE-ProRule" id="PRU00042"/>
    </source>
</evidence>
<dbReference type="PANTHER" id="PTHR13480">
    <property type="entry name" value="E3 UBIQUITIN-PROTEIN LIGASE HAKAI-RELATED"/>
    <property type="match status" value="1"/>
</dbReference>
<comment type="catalytic activity">
    <reaction evidence="1">
        <text>S-ubiquitinyl-[E2 ubiquitin-conjugating enzyme]-L-cysteine + [acceptor protein]-L-lysine = [E2 ubiquitin-conjugating enzyme]-L-cysteine + N(6)-ubiquitinyl-[acceptor protein]-L-lysine.</text>
        <dbReference type="EC" id="2.3.2.27"/>
    </reaction>
</comment>
<dbReference type="InterPro" id="IPR013083">
    <property type="entry name" value="Znf_RING/FYVE/PHD"/>
</dbReference>
<keyword evidence="6 11" id="KW-0863">Zinc-finger</keyword>
<dbReference type="InterPro" id="IPR017907">
    <property type="entry name" value="Znf_RING_CS"/>
</dbReference>
<evidence type="ECO:0000256" key="1">
    <source>
        <dbReference type="ARBA" id="ARBA00000900"/>
    </source>
</evidence>
<feature type="domain" description="C2H2-type" evidence="13">
    <location>
        <begin position="129"/>
        <end position="155"/>
    </location>
</feature>
<dbReference type="CDD" id="cd16508">
    <property type="entry name" value="RING-HC_HAKAI-like"/>
    <property type="match status" value="1"/>
</dbReference>
<keyword evidence="15" id="KW-1185">Reference proteome</keyword>
<evidence type="ECO:0000256" key="6">
    <source>
        <dbReference type="ARBA" id="ARBA00022771"/>
    </source>
</evidence>
<dbReference type="Gene3D" id="3.30.40.10">
    <property type="entry name" value="Zinc/RING finger domain, C3HC4 (zinc finger)"/>
    <property type="match status" value="1"/>
</dbReference>
<dbReference type="EC" id="2.3.2.27" evidence="3"/>
<evidence type="ECO:0000256" key="8">
    <source>
        <dbReference type="ARBA" id="ARBA00022833"/>
    </source>
</evidence>
<evidence type="ECO:0000256" key="10">
    <source>
        <dbReference type="ARBA" id="ARBA00038499"/>
    </source>
</evidence>
<dbReference type="Proteomes" id="UP000663760">
    <property type="component" value="Chromosome 7"/>
</dbReference>
<comment type="subcellular location">
    <subcellularLocation>
        <location evidence="2">Nucleus</location>
    </subcellularLocation>
</comment>
<dbReference type="GO" id="GO:0061630">
    <property type="term" value="F:ubiquitin protein ligase activity"/>
    <property type="evidence" value="ECO:0007669"/>
    <property type="project" value="UniProtKB-EC"/>
</dbReference>
<dbReference type="InterPro" id="IPR040380">
    <property type="entry name" value="HAKAI-like_RING-HC"/>
</dbReference>
<dbReference type="InterPro" id="IPR040383">
    <property type="entry name" value="HAKAI/CBLL2"/>
</dbReference>
<dbReference type="AlphaFoldDB" id="A0A7I8KPT7"/>
<keyword evidence="5" id="KW-0479">Metal-binding</keyword>
<keyword evidence="8" id="KW-0862">Zinc</keyword>
<evidence type="ECO:0000313" key="15">
    <source>
        <dbReference type="Proteomes" id="UP000663760"/>
    </source>
</evidence>
<dbReference type="PANTHER" id="PTHR13480:SF0">
    <property type="entry name" value="E3 UBIQUITIN-PROTEIN LIGASE HAKAI"/>
    <property type="match status" value="1"/>
</dbReference>
<feature type="compositionally biased region" description="Low complexity" evidence="12">
    <location>
        <begin position="400"/>
        <end position="409"/>
    </location>
</feature>
<feature type="compositionally biased region" description="Basic and acidic residues" evidence="12">
    <location>
        <begin position="209"/>
        <end position="220"/>
    </location>
</feature>
<sequence>MLQIRLSKGGSAADGGGSTAKSSLPVETVTVACPDHLVLADLPVAKSLGAITASSGSSVVKSVGRRSRRHLGERVHFCVCCDHPIAIYGRLIPCEHAFCFTCARSDSSCYLCDERIQKIQTIKMMEGIFICAAPHCLKSFLKRSEFESHIHESHADLLQLNPEKDGGSEADGIGIGIPRPPSADLLFREASSRGVPRSGFSPNSASQPLERDDKGRRNPSREQTPLKPPPPLQPKQLSFNQQHQSPDFQADGNPAAHGLERPFNWFHHPPGFDNQSGPLLRQDSDQNSGLPSYPVPVIVNQPPLFSYPPFPAEGAHRYIGAPYEMPRPEMAAEGGGQASLLGFPPAAAAAAAMAGFPENFRAWSAVDSQGRVSFFPGEFGRFPDGGGTAMNPPPLKEAEMPASMPSSSSIPPPPQFKWAKLSGDGGQDGHGYAWQGEKRPFGGGPE</sequence>
<evidence type="ECO:0000256" key="4">
    <source>
        <dbReference type="ARBA" id="ARBA00022679"/>
    </source>
</evidence>
<comment type="similarity">
    <text evidence="10">Belongs to the Hakai family.</text>
</comment>
<evidence type="ECO:0000256" key="9">
    <source>
        <dbReference type="ARBA" id="ARBA00023242"/>
    </source>
</evidence>
<evidence type="ECO:0000256" key="7">
    <source>
        <dbReference type="ARBA" id="ARBA00022786"/>
    </source>
</evidence>
<feature type="region of interest" description="Disordered" evidence="12">
    <location>
        <begin position="377"/>
        <end position="446"/>
    </location>
</feature>
<dbReference type="PROSITE" id="PS00518">
    <property type="entry name" value="ZF_RING_1"/>
    <property type="match status" value="1"/>
</dbReference>
<reference evidence="14" key="1">
    <citation type="submission" date="2020-02" db="EMBL/GenBank/DDBJ databases">
        <authorList>
            <person name="Scholz U."/>
            <person name="Mascher M."/>
            <person name="Fiebig A."/>
        </authorList>
    </citation>
    <scope>NUCLEOTIDE SEQUENCE</scope>
</reference>
<dbReference type="GO" id="GO:0016567">
    <property type="term" value="P:protein ubiquitination"/>
    <property type="evidence" value="ECO:0007669"/>
    <property type="project" value="InterPro"/>
</dbReference>
<evidence type="ECO:0000256" key="12">
    <source>
        <dbReference type="SAM" id="MobiDB-lite"/>
    </source>
</evidence>
<protein>
    <recommendedName>
        <fullName evidence="3">RING-type E3 ubiquitin transferase</fullName>
        <ecNumber evidence="3">2.3.2.27</ecNumber>
    </recommendedName>
</protein>
<keyword evidence="7" id="KW-0833">Ubl conjugation pathway</keyword>
<dbReference type="OrthoDB" id="547746at2759"/>
<accession>A0A7I8KPT7</accession>
<evidence type="ECO:0000256" key="5">
    <source>
        <dbReference type="ARBA" id="ARBA00022723"/>
    </source>
</evidence>
<name>A0A7I8KPT7_SPIIN</name>
<dbReference type="InterPro" id="IPR013087">
    <property type="entry name" value="Znf_C2H2_type"/>
</dbReference>
<evidence type="ECO:0000256" key="3">
    <source>
        <dbReference type="ARBA" id="ARBA00012483"/>
    </source>
</evidence>
<dbReference type="GO" id="GO:0008270">
    <property type="term" value="F:zinc ion binding"/>
    <property type="evidence" value="ECO:0007669"/>
    <property type="project" value="UniProtKB-KW"/>
</dbReference>
<evidence type="ECO:0000313" key="14">
    <source>
        <dbReference type="EMBL" id="CAA7399094.1"/>
    </source>
</evidence>
<keyword evidence="4" id="KW-0808">Transferase</keyword>